<dbReference type="AlphaFoldDB" id="A0A087TXL8"/>
<keyword evidence="3" id="KW-1185">Reference proteome</keyword>
<evidence type="ECO:0000256" key="1">
    <source>
        <dbReference type="SAM" id="MobiDB-lite"/>
    </source>
</evidence>
<dbReference type="Proteomes" id="UP000054359">
    <property type="component" value="Unassembled WGS sequence"/>
</dbReference>
<sequence length="302" mass="33820">MRVRATCPKTGKVNTFKIYLRCLHQGRAEKDKPKRHQKTKSASPAKRNTNCPAGMIIAIRRLVKYSRSKVRDPVDPVHPCEIQIQFVHNHPTNSVDSLRFRPVSKDAEEKLLNLFQIGHSPTTALETLKIDLQIEHGSMYSQIISDRYHCPDKSFCYRLYYKHFGKDYAAFGKKDMYTVLNDKISHYNTMLGETCVNGGMSGTHYVIAVCTPLMKQLHSLPQSGDLVYVELCESPGSKERAEHHVLLLLAHTAAGGIPLGAIIATNNNTAVLTLGFELLKQLLPDHAFCGRGIIGPHAFLTE</sequence>
<dbReference type="OrthoDB" id="6417956at2759"/>
<dbReference type="EMBL" id="KK117218">
    <property type="protein sequence ID" value="KFM69857.1"/>
    <property type="molecule type" value="Genomic_DNA"/>
</dbReference>
<feature type="non-terminal residue" evidence="2">
    <location>
        <position position="302"/>
    </location>
</feature>
<dbReference type="PANTHER" id="PTHR35385">
    <property type="entry name" value="PROTEIN B, PUTATIVE-RELATED-RELATED"/>
    <property type="match status" value="1"/>
</dbReference>
<evidence type="ECO:0000313" key="2">
    <source>
        <dbReference type="EMBL" id="KFM69857.1"/>
    </source>
</evidence>
<accession>A0A087TXL8</accession>
<organism evidence="2 3">
    <name type="scientific">Stegodyphus mimosarum</name>
    <name type="common">African social velvet spider</name>
    <dbReference type="NCBI Taxonomy" id="407821"/>
    <lineage>
        <taxon>Eukaryota</taxon>
        <taxon>Metazoa</taxon>
        <taxon>Ecdysozoa</taxon>
        <taxon>Arthropoda</taxon>
        <taxon>Chelicerata</taxon>
        <taxon>Arachnida</taxon>
        <taxon>Araneae</taxon>
        <taxon>Araneomorphae</taxon>
        <taxon>Entelegynae</taxon>
        <taxon>Eresoidea</taxon>
        <taxon>Eresidae</taxon>
        <taxon>Stegodyphus</taxon>
    </lineage>
</organism>
<evidence type="ECO:0000313" key="3">
    <source>
        <dbReference type="Proteomes" id="UP000054359"/>
    </source>
</evidence>
<dbReference type="OMA" id="HWFRIWR"/>
<gene>
    <name evidence="2" type="ORF">X975_10503</name>
</gene>
<proteinExistence type="predicted"/>
<feature type="region of interest" description="Disordered" evidence="1">
    <location>
        <begin position="27"/>
        <end position="49"/>
    </location>
</feature>
<name>A0A087TXL8_STEMI</name>
<dbReference type="PANTHER" id="PTHR35385:SF2">
    <property type="entry name" value="PROTEIN B, PUTATIVE-RELATED"/>
    <property type="match status" value="1"/>
</dbReference>
<feature type="compositionally biased region" description="Polar residues" evidence="1">
    <location>
        <begin position="40"/>
        <end position="49"/>
    </location>
</feature>
<protein>
    <submittedName>
        <fullName evidence="2">Uncharacterized protein</fullName>
    </submittedName>
</protein>
<reference evidence="2 3" key="1">
    <citation type="submission" date="2013-11" db="EMBL/GenBank/DDBJ databases">
        <title>Genome sequencing of Stegodyphus mimosarum.</title>
        <authorList>
            <person name="Bechsgaard J."/>
        </authorList>
    </citation>
    <scope>NUCLEOTIDE SEQUENCE [LARGE SCALE GENOMIC DNA]</scope>
</reference>